<gene>
    <name evidence="4" type="ORF">EEJ31_03510</name>
</gene>
<keyword evidence="5" id="KW-1185">Reference proteome</keyword>
<dbReference type="InterPro" id="IPR007312">
    <property type="entry name" value="Phosphoesterase"/>
</dbReference>
<dbReference type="InterPro" id="IPR017850">
    <property type="entry name" value="Alkaline_phosphatase_core_sf"/>
</dbReference>
<keyword evidence="3" id="KW-0732">Signal</keyword>
<keyword evidence="2" id="KW-0843">Virulence</keyword>
<evidence type="ECO:0000256" key="1">
    <source>
        <dbReference type="ARBA" id="ARBA00022801"/>
    </source>
</evidence>
<keyword evidence="1" id="KW-0378">Hydrolase</keyword>
<dbReference type="PROSITE" id="PS51257">
    <property type="entry name" value="PROKAR_LIPOPROTEIN"/>
    <property type="match status" value="1"/>
</dbReference>
<evidence type="ECO:0000256" key="2">
    <source>
        <dbReference type="ARBA" id="ARBA00023026"/>
    </source>
</evidence>
<evidence type="ECO:0000313" key="4">
    <source>
        <dbReference type="EMBL" id="RNE66479.1"/>
    </source>
</evidence>
<dbReference type="OrthoDB" id="345880at2"/>
<dbReference type="PANTHER" id="PTHR31956:SF8">
    <property type="entry name" value="ACID PHOSPHATASE PHOA (AFU_ORTHOLOGUE AFUA_1G03570)"/>
    <property type="match status" value="1"/>
</dbReference>
<sequence length="303" mass="32862">MSSSRRLLGTIGLVCIGLALAGCTPAGPQKQGSIDHVVIIVEENKPATRILGNADAPFINKLADEGALATNYSAITNPSLPNYIALTSGTTAGITTDCVSSKCAAKVPSIARRIEQAGRTWKLYAEGMPAPCTDHDADPYAVRHNPFLYYPEVTDSEKYCRAHDVPFSRLAHDLKQESTFPDYAFITPDLCNDMHDCPITTGDDWLAAEVPRILASPAFTTQNSLLVVTWDEGEKRDNRVTTIFAGPAAKASYSTDTAFTHYSLLHTIESDWGIPPLTTNDKKAPVMDEMLKKSMTESPTPTP</sequence>
<dbReference type="PANTHER" id="PTHR31956">
    <property type="entry name" value="NON-SPECIFIC PHOSPHOLIPASE C4-RELATED"/>
    <property type="match status" value="1"/>
</dbReference>
<dbReference type="RefSeq" id="WP_123044913.1">
    <property type="nucleotide sequence ID" value="NZ_RDSR01000004.1"/>
</dbReference>
<dbReference type="GO" id="GO:0016788">
    <property type="term" value="F:hydrolase activity, acting on ester bonds"/>
    <property type="evidence" value="ECO:0007669"/>
    <property type="project" value="InterPro"/>
</dbReference>
<dbReference type="EMBL" id="RDSR01000004">
    <property type="protein sequence ID" value="RNE66479.1"/>
    <property type="molecule type" value="Genomic_DNA"/>
</dbReference>
<accession>A0A3M8LNT5</accession>
<proteinExistence type="predicted"/>
<feature type="signal peptide" evidence="3">
    <location>
        <begin position="1"/>
        <end position="21"/>
    </location>
</feature>
<name>A0A3M8LNT5_9MICO</name>
<reference evidence="4 5" key="1">
    <citation type="submission" date="2018-11" db="EMBL/GenBank/DDBJ databases">
        <title>Cryobacterium sp. nov., isolated from rhizosphere soil of lettuce.</title>
        <authorList>
            <person name="Wang Y."/>
        </authorList>
    </citation>
    <scope>NUCLEOTIDE SEQUENCE [LARGE SCALE GENOMIC DNA]</scope>
    <source>
        <strain evidence="4 5">NEAU-85</strain>
    </source>
</reference>
<protein>
    <recommendedName>
        <fullName evidence="6">Acid phosphatase</fullName>
    </recommendedName>
</protein>
<evidence type="ECO:0000313" key="5">
    <source>
        <dbReference type="Proteomes" id="UP000279859"/>
    </source>
</evidence>
<dbReference type="Pfam" id="PF04185">
    <property type="entry name" value="Phosphoesterase"/>
    <property type="match status" value="1"/>
</dbReference>
<comment type="caution">
    <text evidence="4">The sequence shown here is derived from an EMBL/GenBank/DDBJ whole genome shotgun (WGS) entry which is preliminary data.</text>
</comment>
<dbReference type="Gene3D" id="3.40.720.10">
    <property type="entry name" value="Alkaline Phosphatase, subunit A"/>
    <property type="match status" value="1"/>
</dbReference>
<evidence type="ECO:0000256" key="3">
    <source>
        <dbReference type="SAM" id="SignalP"/>
    </source>
</evidence>
<dbReference type="GO" id="GO:0009395">
    <property type="term" value="P:phospholipid catabolic process"/>
    <property type="evidence" value="ECO:0007669"/>
    <property type="project" value="TreeGrafter"/>
</dbReference>
<feature type="chain" id="PRO_5018327384" description="Acid phosphatase" evidence="3">
    <location>
        <begin position="22"/>
        <end position="303"/>
    </location>
</feature>
<organism evidence="4 5">
    <name type="scientific">Cryobacterium tepidiphilum</name>
    <dbReference type="NCBI Taxonomy" id="2486026"/>
    <lineage>
        <taxon>Bacteria</taxon>
        <taxon>Bacillati</taxon>
        <taxon>Actinomycetota</taxon>
        <taxon>Actinomycetes</taxon>
        <taxon>Micrococcales</taxon>
        <taxon>Microbacteriaceae</taxon>
        <taxon>Cryobacterium</taxon>
    </lineage>
</organism>
<dbReference type="SUPFAM" id="SSF53649">
    <property type="entry name" value="Alkaline phosphatase-like"/>
    <property type="match status" value="1"/>
</dbReference>
<evidence type="ECO:0008006" key="6">
    <source>
        <dbReference type="Google" id="ProtNLM"/>
    </source>
</evidence>
<dbReference type="AlphaFoldDB" id="A0A3M8LNT5"/>
<dbReference type="Proteomes" id="UP000279859">
    <property type="component" value="Unassembled WGS sequence"/>
</dbReference>